<keyword evidence="8" id="KW-1185">Reference proteome</keyword>
<evidence type="ECO:0000256" key="4">
    <source>
        <dbReference type="ARBA" id="ARBA00038054"/>
    </source>
</evidence>
<accession>A0ABR4BQQ6</accession>
<dbReference type="SMART" id="SM00903">
    <property type="entry name" value="Flavin_Reduct"/>
    <property type="match status" value="1"/>
</dbReference>
<evidence type="ECO:0000256" key="5">
    <source>
        <dbReference type="SAM" id="MobiDB-lite"/>
    </source>
</evidence>
<keyword evidence="3" id="KW-0288">FMN</keyword>
<evidence type="ECO:0000256" key="1">
    <source>
        <dbReference type="ARBA" id="ARBA00001917"/>
    </source>
</evidence>
<dbReference type="PANTHER" id="PTHR33798:SF5">
    <property type="entry name" value="FLAVIN REDUCTASE LIKE DOMAIN-CONTAINING PROTEIN"/>
    <property type="match status" value="1"/>
</dbReference>
<evidence type="ECO:0000256" key="3">
    <source>
        <dbReference type="ARBA" id="ARBA00022643"/>
    </source>
</evidence>
<evidence type="ECO:0000259" key="6">
    <source>
        <dbReference type="SMART" id="SM00903"/>
    </source>
</evidence>
<dbReference type="Pfam" id="PF01613">
    <property type="entry name" value="Flavin_Reduct"/>
    <property type="match status" value="1"/>
</dbReference>
<evidence type="ECO:0000313" key="8">
    <source>
        <dbReference type="Proteomes" id="UP001595075"/>
    </source>
</evidence>
<evidence type="ECO:0000313" key="7">
    <source>
        <dbReference type="EMBL" id="KAL2059792.1"/>
    </source>
</evidence>
<keyword evidence="2" id="KW-0285">Flavoprotein</keyword>
<dbReference type="Gene3D" id="2.30.110.10">
    <property type="entry name" value="Electron Transport, Fmn-binding Protein, Chain A"/>
    <property type="match status" value="1"/>
</dbReference>
<organism evidence="7 8">
    <name type="scientific">Oculimacula yallundae</name>
    <dbReference type="NCBI Taxonomy" id="86028"/>
    <lineage>
        <taxon>Eukaryota</taxon>
        <taxon>Fungi</taxon>
        <taxon>Dikarya</taxon>
        <taxon>Ascomycota</taxon>
        <taxon>Pezizomycotina</taxon>
        <taxon>Leotiomycetes</taxon>
        <taxon>Helotiales</taxon>
        <taxon>Ploettnerulaceae</taxon>
        <taxon>Oculimacula</taxon>
    </lineage>
</organism>
<gene>
    <name evidence="7" type="ORF">VTL71DRAFT_10176</name>
</gene>
<proteinExistence type="inferred from homology"/>
<evidence type="ECO:0000256" key="2">
    <source>
        <dbReference type="ARBA" id="ARBA00022630"/>
    </source>
</evidence>
<comment type="similarity">
    <text evidence="4">Belongs to the flavoredoxin family.</text>
</comment>
<dbReference type="EMBL" id="JAZHXI010000026">
    <property type="protein sequence ID" value="KAL2059792.1"/>
    <property type="molecule type" value="Genomic_DNA"/>
</dbReference>
<comment type="caution">
    <text evidence="7">The sequence shown here is derived from an EMBL/GenBank/DDBJ whole genome shotgun (WGS) entry which is preliminary data.</text>
</comment>
<name>A0ABR4BQQ6_9HELO</name>
<dbReference type="PANTHER" id="PTHR33798">
    <property type="entry name" value="FLAVOPROTEIN OXYGENASE"/>
    <property type="match status" value="1"/>
</dbReference>
<comment type="cofactor">
    <cofactor evidence="1">
        <name>FMN</name>
        <dbReference type="ChEBI" id="CHEBI:58210"/>
    </cofactor>
</comment>
<reference evidence="7 8" key="1">
    <citation type="journal article" date="2024" name="Commun. Biol.">
        <title>Comparative genomic analysis of thermophilic fungi reveals convergent evolutionary adaptations and gene losses.</title>
        <authorList>
            <person name="Steindorff A.S."/>
            <person name="Aguilar-Pontes M.V."/>
            <person name="Robinson A.J."/>
            <person name="Andreopoulos B."/>
            <person name="LaButti K."/>
            <person name="Kuo A."/>
            <person name="Mondo S."/>
            <person name="Riley R."/>
            <person name="Otillar R."/>
            <person name="Haridas S."/>
            <person name="Lipzen A."/>
            <person name="Grimwood J."/>
            <person name="Schmutz J."/>
            <person name="Clum A."/>
            <person name="Reid I.D."/>
            <person name="Moisan M.C."/>
            <person name="Butler G."/>
            <person name="Nguyen T.T.M."/>
            <person name="Dewar K."/>
            <person name="Conant G."/>
            <person name="Drula E."/>
            <person name="Henrissat B."/>
            <person name="Hansel C."/>
            <person name="Singer S."/>
            <person name="Hutchinson M.I."/>
            <person name="de Vries R.P."/>
            <person name="Natvig D.O."/>
            <person name="Powell A.J."/>
            <person name="Tsang A."/>
            <person name="Grigoriev I.V."/>
        </authorList>
    </citation>
    <scope>NUCLEOTIDE SEQUENCE [LARGE SCALE GENOMIC DNA]</scope>
    <source>
        <strain evidence="7 8">CBS 494.80</strain>
    </source>
</reference>
<dbReference type="Proteomes" id="UP001595075">
    <property type="component" value="Unassembled WGS sequence"/>
</dbReference>
<sequence length="329" mass="36394">MVSSLIASRTAITRLAIQRSTLPALLSQTCVPNQIPMMKQFPAMSGGPAATSSFVDKHPDFKKIEQDRPEFNTELHPANVTKSPNPNWEWGSGVKRPNDAPHIDIDPYAEGRPWMDNYRLLVSGIVPRPIGLLSTRSGDDKTENLSPMSYFQVVDHDPATFVVGFSSRPDRPKDTWRNLLESGECVINIVSEDMVEAVMATSVDAPYGVSEWDVSGLTRGDTKTVKPARVKESVFSIEGKLVDSHEFGHHTKPGFSVASLAIIEAKWFWIRSDALDESKKNIDLNVLKPVAQLGGIAYGRVTETFERPRKTWAEAVKEAPWLADLPGAK</sequence>
<dbReference type="SUPFAM" id="SSF50475">
    <property type="entry name" value="FMN-binding split barrel"/>
    <property type="match status" value="1"/>
</dbReference>
<feature type="domain" description="Flavin reductase like" evidence="6">
    <location>
        <begin position="123"/>
        <end position="283"/>
    </location>
</feature>
<dbReference type="InterPro" id="IPR002563">
    <property type="entry name" value="Flavin_Rdtase-like_dom"/>
</dbReference>
<dbReference type="InterPro" id="IPR012349">
    <property type="entry name" value="Split_barrel_FMN-bd"/>
</dbReference>
<feature type="region of interest" description="Disordered" evidence="5">
    <location>
        <begin position="75"/>
        <end position="95"/>
    </location>
</feature>
<protein>
    <recommendedName>
        <fullName evidence="6">Flavin reductase like domain-containing protein</fullName>
    </recommendedName>
</protein>